<dbReference type="RefSeq" id="WP_138594692.1">
    <property type="nucleotide sequence ID" value="NZ_PNCK01000009.1"/>
</dbReference>
<proteinExistence type="predicted"/>
<comment type="caution">
    <text evidence="3">The sequence shown here is derived from an EMBL/GenBank/DDBJ whole genome shotgun (WGS) entry which is preliminary data.</text>
</comment>
<keyword evidence="4" id="KW-1185">Reference proteome</keyword>
<name>A0A5S3XXX0_9GAMM</name>
<sequence>MAMTQSGDVYTSKQSAPLTGGDDHFVTTVTRDGFTDVRELVSDWLQLMLSEGYTLITREPITFDPNNPQPIRAVIESTTAVNLLNEKEPYRIRVNADSEYTCEMQIATPLQLDDDFEQAVPNLRGYVCGHVGESPTTVPFNYRDVITVNKTSAAHATTHTPQPSHEMNVNTLYFIDVREFTDMLRAYPMSYRMSITDRGFAFAYWVESDDQSAGDSPTQSWIVLQRPVDQKSGNNLQDSDPLSSRNPIFCLYGIYNKHIYDTYGTTSSGEVYTRDMNAEVPLGRTEAVNLQPLPGIIQKFTVREKDVLKPTYAEDATLNTRDSNAWVNEVQQQTRVEYRASSETSNTGSFVLAGAKYVILYPNRLNTKRFRYQHDLDMVAYTSSDVIAPQLTIKVNVYNEGAKDYEGNVIHEQARYRKYTALTPNSSHNTNMTVLMLTEIDCDAPPSGE</sequence>
<dbReference type="EMBL" id="PNCK01000009">
    <property type="protein sequence ID" value="TMP46304.1"/>
    <property type="molecule type" value="Genomic_DNA"/>
</dbReference>
<feature type="compositionally biased region" description="Polar residues" evidence="1">
    <location>
        <begin position="1"/>
        <end position="17"/>
    </location>
</feature>
<evidence type="ECO:0000313" key="3">
    <source>
        <dbReference type="EMBL" id="TMP63080.1"/>
    </source>
</evidence>
<reference evidence="4 5" key="1">
    <citation type="submission" date="2017-12" db="EMBL/GenBank/DDBJ databases">
        <authorList>
            <person name="Paulsen S."/>
            <person name="Gram L.K."/>
        </authorList>
    </citation>
    <scope>NUCLEOTIDE SEQUENCE [LARGE SCALE GENOMIC DNA]</scope>
    <source>
        <strain evidence="3 5">S2231</strain>
        <strain evidence="2 4">S2233</strain>
    </source>
</reference>
<evidence type="ECO:0000313" key="2">
    <source>
        <dbReference type="EMBL" id="TMP46304.1"/>
    </source>
</evidence>
<evidence type="ECO:0000313" key="4">
    <source>
        <dbReference type="Proteomes" id="UP000305730"/>
    </source>
</evidence>
<organism evidence="3 5">
    <name type="scientific">Pseudoalteromonas citrea</name>
    <dbReference type="NCBI Taxonomy" id="43655"/>
    <lineage>
        <taxon>Bacteria</taxon>
        <taxon>Pseudomonadati</taxon>
        <taxon>Pseudomonadota</taxon>
        <taxon>Gammaproteobacteria</taxon>
        <taxon>Alteromonadales</taxon>
        <taxon>Pseudoalteromonadaceae</taxon>
        <taxon>Pseudoalteromonas</taxon>
    </lineage>
</organism>
<feature type="region of interest" description="Disordered" evidence="1">
    <location>
        <begin position="1"/>
        <end position="22"/>
    </location>
</feature>
<gene>
    <name evidence="3" type="ORF">CWB96_00285</name>
    <name evidence="2" type="ORF">CWB97_02280</name>
</gene>
<protein>
    <submittedName>
        <fullName evidence="3">Uncharacterized protein</fullName>
    </submittedName>
</protein>
<dbReference type="OrthoDB" id="9885519at2"/>
<evidence type="ECO:0000313" key="5">
    <source>
        <dbReference type="Proteomes" id="UP000307706"/>
    </source>
</evidence>
<accession>A0A5S3XXX0</accession>
<dbReference type="AlphaFoldDB" id="A0A5S3XXX0"/>
<dbReference type="Proteomes" id="UP000307706">
    <property type="component" value="Unassembled WGS sequence"/>
</dbReference>
<evidence type="ECO:0000256" key="1">
    <source>
        <dbReference type="SAM" id="MobiDB-lite"/>
    </source>
</evidence>
<dbReference type="EMBL" id="PNCL01000001">
    <property type="protein sequence ID" value="TMP63080.1"/>
    <property type="molecule type" value="Genomic_DNA"/>
</dbReference>
<reference evidence="4 5" key="2">
    <citation type="submission" date="2019-06" db="EMBL/GenBank/DDBJ databases">
        <title>Co-occurence of chitin degradation, pigmentation and bioactivity in marine Pseudoalteromonas.</title>
        <authorList>
            <person name="Sonnenschein E.C."/>
            <person name="Bech P.K."/>
        </authorList>
    </citation>
    <scope>NUCLEOTIDE SEQUENCE [LARGE SCALE GENOMIC DNA]</scope>
    <source>
        <strain evidence="5">S2231</strain>
        <strain evidence="4">S2233</strain>
    </source>
</reference>
<dbReference type="Proteomes" id="UP000305730">
    <property type="component" value="Unassembled WGS sequence"/>
</dbReference>
<reference evidence="3" key="3">
    <citation type="submission" date="2019-09" db="EMBL/GenBank/DDBJ databases">
        <title>Co-occurence of chitin degradation, pigmentation and bioactivity in marine Pseudoalteromonas.</title>
        <authorList>
            <person name="Sonnenschein E.C."/>
            <person name="Bech P.K."/>
        </authorList>
    </citation>
    <scope>NUCLEOTIDE SEQUENCE</scope>
    <source>
        <strain evidence="3">S2231</strain>
        <strain evidence="2">S2233</strain>
    </source>
</reference>